<reference evidence="1 2" key="1">
    <citation type="submission" date="2024-02" db="EMBL/GenBank/DDBJ databases">
        <title>De novo assembly and annotation of 12 fungi associated with fruit tree decline syndrome in Ontario, Canada.</title>
        <authorList>
            <person name="Sulman M."/>
            <person name="Ellouze W."/>
            <person name="Ilyukhin E."/>
        </authorList>
    </citation>
    <scope>NUCLEOTIDE SEQUENCE [LARGE SCALE GENOMIC DNA]</scope>
    <source>
        <strain evidence="1 2">M11/M66-122</strain>
    </source>
</reference>
<name>A0AAN9VA49_9PEZI</name>
<protein>
    <submittedName>
        <fullName evidence="1">Uncharacterized protein</fullName>
    </submittedName>
</protein>
<dbReference type="Proteomes" id="UP001320420">
    <property type="component" value="Unassembled WGS sequence"/>
</dbReference>
<evidence type="ECO:0000313" key="1">
    <source>
        <dbReference type="EMBL" id="KAK7757364.1"/>
    </source>
</evidence>
<keyword evidence="2" id="KW-1185">Reference proteome</keyword>
<comment type="caution">
    <text evidence="1">The sequence shown here is derived from an EMBL/GenBank/DDBJ whole genome shotgun (WGS) entry which is preliminary data.</text>
</comment>
<proteinExistence type="predicted"/>
<organism evidence="1 2">
    <name type="scientific">Diatrype stigma</name>
    <dbReference type="NCBI Taxonomy" id="117547"/>
    <lineage>
        <taxon>Eukaryota</taxon>
        <taxon>Fungi</taxon>
        <taxon>Dikarya</taxon>
        <taxon>Ascomycota</taxon>
        <taxon>Pezizomycotina</taxon>
        <taxon>Sordariomycetes</taxon>
        <taxon>Xylariomycetidae</taxon>
        <taxon>Xylariales</taxon>
        <taxon>Diatrypaceae</taxon>
        <taxon>Diatrype</taxon>
    </lineage>
</organism>
<dbReference type="EMBL" id="JAKJXP020000002">
    <property type="protein sequence ID" value="KAK7757364.1"/>
    <property type="molecule type" value="Genomic_DNA"/>
</dbReference>
<gene>
    <name evidence="1" type="ORF">SLS62_000376</name>
</gene>
<accession>A0AAN9VA49</accession>
<evidence type="ECO:0000313" key="2">
    <source>
        <dbReference type="Proteomes" id="UP001320420"/>
    </source>
</evidence>
<sequence>MAEIFGVVASSIAVAEVASKVGGVVPRLKRLWNEIQNVPDTINDLMKQIDILDPVIWEMETEINERRASINPMLFNDSALRKSTEYCRVAVSDLTHLVDELNTRVDTERKLKRRLGKLKVVLKAQTIADYERRLGKAVSILNLAQQSYLTYEPAC</sequence>
<dbReference type="AlphaFoldDB" id="A0AAN9VA49"/>